<dbReference type="PIRSF" id="PIRSF033736">
    <property type="entry name" value="UCP033763"/>
    <property type="match status" value="1"/>
</dbReference>
<sequence>MSTKSVIIVDGSLPTGLKANTAAVLAFSLGKACPELVGPPVRCVDGTELPGITTTPLPILESASPALAALHGEAAAGGLTVFCFTDSALNSRHYDDYIATCAETASAEMTFHGVLVHGPRKAVNRLCGGFPLLR</sequence>
<evidence type="ECO:0000313" key="1">
    <source>
        <dbReference type="EMBL" id="QEA05586.1"/>
    </source>
</evidence>
<dbReference type="InterPro" id="IPR017021">
    <property type="entry name" value="UCP033763"/>
</dbReference>
<dbReference type="Gene3D" id="3.40.1490.10">
    <property type="entry name" value="Bit1"/>
    <property type="match status" value="1"/>
</dbReference>
<dbReference type="SUPFAM" id="SSF102462">
    <property type="entry name" value="Peptidyl-tRNA hydrolase II"/>
    <property type="match status" value="1"/>
</dbReference>
<dbReference type="EMBL" id="MN079105">
    <property type="protein sequence ID" value="QEA05586.1"/>
    <property type="molecule type" value="Genomic_DNA"/>
</dbReference>
<protein>
    <recommendedName>
        <fullName evidence="2">DUF2000 domain-containing protein</fullName>
    </recommendedName>
</protein>
<gene>
    <name evidence="1" type="ORF">KBTEX_01909</name>
</gene>
<dbReference type="InterPro" id="IPR018988">
    <property type="entry name" value="DUF2000"/>
</dbReference>
<dbReference type="Pfam" id="PF09391">
    <property type="entry name" value="DUF2000"/>
    <property type="match status" value="1"/>
</dbReference>
<reference evidence="1" key="1">
    <citation type="submission" date="2019-06" db="EMBL/GenBank/DDBJ databases">
        <authorList>
            <person name="Murdoch R.W."/>
            <person name="Fathepure B."/>
        </authorList>
    </citation>
    <scope>NUCLEOTIDE SEQUENCE</scope>
</reference>
<organism evidence="1">
    <name type="scientific">uncultured organism</name>
    <dbReference type="NCBI Taxonomy" id="155900"/>
    <lineage>
        <taxon>unclassified sequences</taxon>
        <taxon>environmental samples</taxon>
    </lineage>
</organism>
<dbReference type="InterPro" id="IPR023476">
    <property type="entry name" value="Pep_tRNA_hydro_II_dom_sf"/>
</dbReference>
<accession>A0A5B8RA40</accession>
<evidence type="ECO:0008006" key="2">
    <source>
        <dbReference type="Google" id="ProtNLM"/>
    </source>
</evidence>
<proteinExistence type="predicted"/>
<name>A0A5B8RA40_9ZZZZ</name>
<dbReference type="AlphaFoldDB" id="A0A5B8RA40"/>